<evidence type="ECO:0000313" key="1">
    <source>
        <dbReference type="EMBL" id="JAD50520.1"/>
    </source>
</evidence>
<proteinExistence type="predicted"/>
<reference evidence="1" key="1">
    <citation type="submission" date="2014-09" db="EMBL/GenBank/DDBJ databases">
        <authorList>
            <person name="Magalhaes I.L.F."/>
            <person name="Oliveira U."/>
            <person name="Santos F.R."/>
            <person name="Vidigal T.H.D.A."/>
            <person name="Brescovit A.D."/>
            <person name="Santos A.J."/>
        </authorList>
    </citation>
    <scope>NUCLEOTIDE SEQUENCE</scope>
    <source>
        <tissue evidence="1">Shoot tissue taken approximately 20 cm above the soil surface</tissue>
    </source>
</reference>
<sequence length="28" mass="2986">MFSSMACCKQSSCLHTTKSIGHGVARQS</sequence>
<accession>A0A0A9ANL6</accession>
<reference evidence="1" key="2">
    <citation type="journal article" date="2015" name="Data Brief">
        <title>Shoot transcriptome of the giant reed, Arundo donax.</title>
        <authorList>
            <person name="Barrero R.A."/>
            <person name="Guerrero F.D."/>
            <person name="Moolhuijzen P."/>
            <person name="Goolsby J.A."/>
            <person name="Tidwell J."/>
            <person name="Bellgard S.E."/>
            <person name="Bellgard M.I."/>
        </authorList>
    </citation>
    <scope>NUCLEOTIDE SEQUENCE</scope>
    <source>
        <tissue evidence="1">Shoot tissue taken approximately 20 cm above the soil surface</tissue>
    </source>
</reference>
<protein>
    <submittedName>
        <fullName evidence="1">Uncharacterized protein</fullName>
    </submittedName>
</protein>
<name>A0A0A9ANL6_ARUDO</name>
<dbReference type="EMBL" id="GBRH01247375">
    <property type="protein sequence ID" value="JAD50520.1"/>
    <property type="molecule type" value="Transcribed_RNA"/>
</dbReference>
<organism evidence="1">
    <name type="scientific">Arundo donax</name>
    <name type="common">Giant reed</name>
    <name type="synonym">Donax arundinaceus</name>
    <dbReference type="NCBI Taxonomy" id="35708"/>
    <lineage>
        <taxon>Eukaryota</taxon>
        <taxon>Viridiplantae</taxon>
        <taxon>Streptophyta</taxon>
        <taxon>Embryophyta</taxon>
        <taxon>Tracheophyta</taxon>
        <taxon>Spermatophyta</taxon>
        <taxon>Magnoliopsida</taxon>
        <taxon>Liliopsida</taxon>
        <taxon>Poales</taxon>
        <taxon>Poaceae</taxon>
        <taxon>PACMAD clade</taxon>
        <taxon>Arundinoideae</taxon>
        <taxon>Arundineae</taxon>
        <taxon>Arundo</taxon>
    </lineage>
</organism>
<dbReference type="AlphaFoldDB" id="A0A0A9ANL6"/>